<sequence length="1047" mass="115470">MAGGVANTDQFELYFKRADLDQDGRVSGAEAVSFFQASGLPKPVLAQIWTYADQNRTGYLGRPEFYNYLKLVTVAQSKRDLTPELVKAALYGPASAKIPAPQINLGALPTPQSNPPAGPPPPQMSSTPVRPPLGYPPQQTQTMRPPTQPPLPATTFQGGMMMAPSGSNLSAPPRPQGPTNLSQNPPPKPNGVNFSASGPGVLGNGAVSSSAFGDSFSAPPSQVKNNPVATVSSGSGLPVLPPNIPASGGTQITQLPNKPSQSFPTGNQNHQMQPTFRPNQQIPVQNSGTLPVRTDNFGSNQSSQPWPKMSQSSVQKYTKVFIEVDTDRDGKISGDQARNLFLSWKLPREILKQVWDLSDEDNDSMLSLKEFCIALYLMERFREGRPLPKVLPSTIFEGSTLPPSGQPQPPAATYGAPLWRPPPGVQQAHGMVGPRQVSGGAPRPPRPGPVPVPGPDEDMQPRQRKPTVPVLDKHLVDQLSTEEQKSLNSKFQEANEADKKVVELEKEIVEAKQKIEFYRNKMQEIVLYKSRCDSRLNEITERVSTDKREVESLSKKYEDKYKQAGDVASKLTIEEATFRDIQEKKMELYRAIVKLDQDGKPDEIQARADRIQADLEEQVKALNERCKMYGLRGKPTSLVELPFGWQPGFQEGAADWDENWDKFEDEGFTFVKELTLDVENVIAPPKPKSLPVQHKSTFLDNGPSSVPASDSNHKPEKLTMPDDKSTPDNESNEQNKDTPAGKTPPDSPESKKPPESPPKIFHDTHSENLDTQSVISSEKGFDEPGWGTFDSHYDSDTSAWDLNTTKPKDTNQESNHENSFFDSDSWGGLNPIRTEIPKKSTFTFDSVPGTPAYSYAGSPPADNLFQNRAPFASSFPDSVPGTPAYSYAGSPRSSQQPFPSVFADSVPSTPMYTNSPRRSEPDDHSFTNNFSRFDSFTSNTTHDPFSRFDSFRSTAQDSEYDQGFGQQQTLARFDSMRSTADSDFGHSLFQTREPESFSRFDSMRSGNETLPAFDDADLFGSGDPFRSHDPFKSETPRRDSVDGWKAF</sequence>
<name>A0ACB9GE98_CICIN</name>
<dbReference type="EMBL" id="CM042010">
    <property type="protein sequence ID" value="KAI3781331.1"/>
    <property type="molecule type" value="Genomic_DNA"/>
</dbReference>
<gene>
    <name evidence="1" type="ORF">L2E82_11343</name>
</gene>
<comment type="caution">
    <text evidence="1">The sequence shown here is derived from an EMBL/GenBank/DDBJ whole genome shotgun (WGS) entry which is preliminary data.</text>
</comment>
<protein>
    <submittedName>
        <fullName evidence="1">Uncharacterized protein</fullName>
    </submittedName>
</protein>
<reference evidence="2" key="1">
    <citation type="journal article" date="2022" name="Mol. Ecol. Resour.">
        <title>The genomes of chicory, endive, great burdock and yacon provide insights into Asteraceae palaeo-polyploidization history and plant inulin production.</title>
        <authorList>
            <person name="Fan W."/>
            <person name="Wang S."/>
            <person name="Wang H."/>
            <person name="Wang A."/>
            <person name="Jiang F."/>
            <person name="Liu H."/>
            <person name="Zhao H."/>
            <person name="Xu D."/>
            <person name="Zhang Y."/>
        </authorList>
    </citation>
    <scope>NUCLEOTIDE SEQUENCE [LARGE SCALE GENOMIC DNA]</scope>
    <source>
        <strain evidence="2">cv. Punajuju</strain>
    </source>
</reference>
<accession>A0ACB9GE98</accession>
<keyword evidence="2" id="KW-1185">Reference proteome</keyword>
<reference evidence="1 2" key="2">
    <citation type="journal article" date="2022" name="Mol. Ecol. Resour.">
        <title>The genomes of chicory, endive, great burdock and yacon provide insights into Asteraceae paleo-polyploidization history and plant inulin production.</title>
        <authorList>
            <person name="Fan W."/>
            <person name="Wang S."/>
            <person name="Wang H."/>
            <person name="Wang A."/>
            <person name="Jiang F."/>
            <person name="Liu H."/>
            <person name="Zhao H."/>
            <person name="Xu D."/>
            <person name="Zhang Y."/>
        </authorList>
    </citation>
    <scope>NUCLEOTIDE SEQUENCE [LARGE SCALE GENOMIC DNA]</scope>
    <source>
        <strain evidence="2">cv. Punajuju</strain>
        <tissue evidence="1">Leaves</tissue>
    </source>
</reference>
<evidence type="ECO:0000313" key="1">
    <source>
        <dbReference type="EMBL" id="KAI3781331.1"/>
    </source>
</evidence>
<evidence type="ECO:0000313" key="2">
    <source>
        <dbReference type="Proteomes" id="UP001055811"/>
    </source>
</evidence>
<dbReference type="Proteomes" id="UP001055811">
    <property type="component" value="Linkage Group LG02"/>
</dbReference>
<proteinExistence type="predicted"/>
<organism evidence="1 2">
    <name type="scientific">Cichorium intybus</name>
    <name type="common">Chicory</name>
    <dbReference type="NCBI Taxonomy" id="13427"/>
    <lineage>
        <taxon>Eukaryota</taxon>
        <taxon>Viridiplantae</taxon>
        <taxon>Streptophyta</taxon>
        <taxon>Embryophyta</taxon>
        <taxon>Tracheophyta</taxon>
        <taxon>Spermatophyta</taxon>
        <taxon>Magnoliopsida</taxon>
        <taxon>eudicotyledons</taxon>
        <taxon>Gunneridae</taxon>
        <taxon>Pentapetalae</taxon>
        <taxon>asterids</taxon>
        <taxon>campanulids</taxon>
        <taxon>Asterales</taxon>
        <taxon>Asteraceae</taxon>
        <taxon>Cichorioideae</taxon>
        <taxon>Cichorieae</taxon>
        <taxon>Cichoriinae</taxon>
        <taxon>Cichorium</taxon>
    </lineage>
</organism>